<keyword evidence="2" id="KW-1185">Reference proteome</keyword>
<proteinExistence type="predicted"/>
<protein>
    <submittedName>
        <fullName evidence="1">Uncharacterized protein</fullName>
    </submittedName>
</protein>
<evidence type="ECO:0000313" key="2">
    <source>
        <dbReference type="Proteomes" id="UP001328107"/>
    </source>
</evidence>
<name>A0AAN4Z9A2_9BILA</name>
<sequence length="127" mass="14412">LPSLPSFFSPSSPSFFPSALLVSSRLLLRRHRSRWIRLRWERDWGDNWPIDSDSCRIPLSRHLTLHLISLLLSSPLSECPSLLPLSLRLPLNGPDNLSPMSSFPVEIAPTAEETRASRKHPNLLLLL</sequence>
<feature type="non-terminal residue" evidence="1">
    <location>
        <position position="1"/>
    </location>
</feature>
<gene>
    <name evidence="1" type="ORF">PMAYCL1PPCAC_07087</name>
</gene>
<evidence type="ECO:0000313" key="1">
    <source>
        <dbReference type="EMBL" id="GMR36892.1"/>
    </source>
</evidence>
<dbReference type="AlphaFoldDB" id="A0AAN4Z9A2"/>
<dbReference type="EMBL" id="BTRK01000002">
    <property type="protein sequence ID" value="GMR36892.1"/>
    <property type="molecule type" value="Genomic_DNA"/>
</dbReference>
<reference evidence="2" key="1">
    <citation type="submission" date="2022-10" db="EMBL/GenBank/DDBJ databases">
        <title>Genome assembly of Pristionchus species.</title>
        <authorList>
            <person name="Yoshida K."/>
            <person name="Sommer R.J."/>
        </authorList>
    </citation>
    <scope>NUCLEOTIDE SEQUENCE [LARGE SCALE GENOMIC DNA]</scope>
    <source>
        <strain evidence="2">RS5460</strain>
    </source>
</reference>
<organism evidence="1 2">
    <name type="scientific">Pristionchus mayeri</name>
    <dbReference type="NCBI Taxonomy" id="1317129"/>
    <lineage>
        <taxon>Eukaryota</taxon>
        <taxon>Metazoa</taxon>
        <taxon>Ecdysozoa</taxon>
        <taxon>Nematoda</taxon>
        <taxon>Chromadorea</taxon>
        <taxon>Rhabditida</taxon>
        <taxon>Rhabditina</taxon>
        <taxon>Diplogasteromorpha</taxon>
        <taxon>Diplogasteroidea</taxon>
        <taxon>Neodiplogasteridae</taxon>
        <taxon>Pristionchus</taxon>
    </lineage>
</organism>
<comment type="caution">
    <text evidence="1">The sequence shown here is derived from an EMBL/GenBank/DDBJ whole genome shotgun (WGS) entry which is preliminary data.</text>
</comment>
<accession>A0AAN4Z9A2</accession>
<dbReference type="Proteomes" id="UP001328107">
    <property type="component" value="Unassembled WGS sequence"/>
</dbReference>